<proteinExistence type="predicted"/>
<sequence>MNKAKRAVIKIASIEVEVFQLPTGEYVMSQSQVGKAAGVQGVLMLRFLDEKWLQGKLDKDYRNYKIPSVNDSSNRGGNNNPIKVIPISLASAFWISQTAKGNITAEALAYACVEETLQRRCDRAFNQIQTEEEYERETGIKYQTWLESREFLRDAHSSFVNCCNANDFRSAIAHDKITLAVCGKTARELRELEVMEGDPKVGLNHIDDKDVLVMIARVKLEFSRYRVGNVDERIKRAMKAVDN</sequence>
<dbReference type="EMBL" id="JAECZB010000031">
    <property type="protein sequence ID" value="MBH8553409.1"/>
    <property type="molecule type" value="Genomic_DNA"/>
</dbReference>
<evidence type="ECO:0000313" key="2">
    <source>
        <dbReference type="Proteomes" id="UP000599391"/>
    </source>
</evidence>
<reference evidence="1 2" key="1">
    <citation type="journal article" date="2021" name="Int. J. Syst. Evol. Microbiol.">
        <title>Amazonocrinis nigriterrae gen. nov., sp. nov., Atlanticothrix silvestris gen. nov., sp. nov. and Dendronalium phyllosphericum gen. nov., sp. nov., nostocacean cyanobacteria from Brazilian environments.</title>
        <authorList>
            <person name="Alvarenga D.O."/>
            <person name="Andreote A.P.D."/>
            <person name="Branco L.H.Z."/>
            <person name="Delbaje E."/>
            <person name="Cruz R.B."/>
            <person name="Varani A.M."/>
            <person name="Fiore M.F."/>
        </authorList>
    </citation>
    <scope>NUCLEOTIDE SEQUENCE [LARGE SCALE GENOMIC DNA]</scope>
    <source>
        <strain evidence="1 2">CENA357</strain>
    </source>
</reference>
<gene>
    <name evidence="1" type="ORF">I8751_13695</name>
</gene>
<evidence type="ECO:0008006" key="3">
    <source>
        <dbReference type="Google" id="ProtNLM"/>
    </source>
</evidence>
<evidence type="ECO:0000313" key="1">
    <source>
        <dbReference type="EMBL" id="MBH8553409.1"/>
    </source>
</evidence>
<dbReference type="Proteomes" id="UP000599391">
    <property type="component" value="Unassembled WGS sequence"/>
</dbReference>
<name>A0A8J7HE67_9CYAN</name>
<keyword evidence="2" id="KW-1185">Reference proteome</keyword>
<dbReference type="AlphaFoldDB" id="A0A8J7HE67"/>
<comment type="caution">
    <text evidence="1">The sequence shown here is derived from an EMBL/GenBank/DDBJ whole genome shotgun (WGS) entry which is preliminary data.</text>
</comment>
<protein>
    <recommendedName>
        <fullName evidence="3">KilA-N domain-containing protein</fullName>
    </recommendedName>
</protein>
<accession>A0A8J7HE67</accession>
<organism evidence="1 2">
    <name type="scientific">Atlanticothrix silvestris CENA357</name>
    <dbReference type="NCBI Taxonomy" id="1725252"/>
    <lineage>
        <taxon>Bacteria</taxon>
        <taxon>Bacillati</taxon>
        <taxon>Cyanobacteriota</taxon>
        <taxon>Cyanophyceae</taxon>
        <taxon>Nostocales</taxon>
        <taxon>Nodulariaceae</taxon>
        <taxon>Atlanticothrix</taxon>
        <taxon>Atlanticothrix silvestris</taxon>
    </lineage>
</organism>
<dbReference type="RefSeq" id="WP_214439693.1">
    <property type="nucleotide sequence ID" value="NZ_JAECZB010000031.1"/>
</dbReference>